<evidence type="ECO:0000259" key="8">
    <source>
        <dbReference type="Pfam" id="PF01416"/>
    </source>
</evidence>
<feature type="domain" description="Pseudouridine synthase I TruA alpha/beta" evidence="8">
    <location>
        <begin position="9"/>
        <end position="104"/>
    </location>
</feature>
<evidence type="ECO:0000256" key="1">
    <source>
        <dbReference type="ARBA" id="ARBA00009375"/>
    </source>
</evidence>
<dbReference type="EC" id="5.4.99.12" evidence="4"/>
<dbReference type="PANTHER" id="PTHR11142:SF22">
    <property type="entry name" value="TRNA PSEUDOURIDINE SYNTHASE A 2"/>
    <property type="match status" value="1"/>
</dbReference>
<dbReference type="GO" id="GO:0160147">
    <property type="term" value="F:tRNA pseudouridine(38-40) synthase activity"/>
    <property type="evidence" value="ECO:0007669"/>
    <property type="project" value="UniProtKB-EC"/>
</dbReference>
<keyword evidence="3 4" id="KW-0413">Isomerase</keyword>
<dbReference type="PIRSF" id="PIRSF001430">
    <property type="entry name" value="tRNA_psdUrid_synth"/>
    <property type="match status" value="1"/>
</dbReference>
<dbReference type="Pfam" id="PF01416">
    <property type="entry name" value="PseudoU_synth_1"/>
    <property type="match status" value="2"/>
</dbReference>
<dbReference type="NCBIfam" id="TIGR00071">
    <property type="entry name" value="hisT_truA"/>
    <property type="match status" value="1"/>
</dbReference>
<dbReference type="InterPro" id="IPR001406">
    <property type="entry name" value="PsdUridine_synth_TruA"/>
</dbReference>
<name>A0AAU9E5W0_9FIRM</name>
<evidence type="ECO:0000313" key="10">
    <source>
        <dbReference type="Proteomes" id="UP001321786"/>
    </source>
</evidence>
<dbReference type="CDD" id="cd02570">
    <property type="entry name" value="PseudoU_synth_EcTruA"/>
    <property type="match status" value="1"/>
</dbReference>
<dbReference type="GO" id="GO:0031119">
    <property type="term" value="P:tRNA pseudouridine synthesis"/>
    <property type="evidence" value="ECO:0007669"/>
    <property type="project" value="UniProtKB-UniRule"/>
</dbReference>
<dbReference type="EMBL" id="AP028654">
    <property type="protein sequence ID" value="BEP30054.1"/>
    <property type="molecule type" value="Genomic_DNA"/>
</dbReference>
<feature type="binding site" evidence="4 6">
    <location>
        <position position="110"/>
    </location>
    <ligand>
        <name>substrate</name>
    </ligand>
</feature>
<evidence type="ECO:0000256" key="2">
    <source>
        <dbReference type="ARBA" id="ARBA00022694"/>
    </source>
</evidence>
<dbReference type="InterPro" id="IPR020094">
    <property type="entry name" value="TruA/RsuA/RluB/E/F_N"/>
</dbReference>
<dbReference type="InterPro" id="IPR020103">
    <property type="entry name" value="PsdUridine_synth_cat_dom_sf"/>
</dbReference>
<dbReference type="HAMAP" id="MF_00171">
    <property type="entry name" value="TruA"/>
    <property type="match status" value="1"/>
</dbReference>
<sequence>MNYKIKIIYDGTKYKGWQRLGNGELTIQGKIEEILTKYFRINVEIIGSSRTDAGVHAAGQIANFHIDKELNLQMFLKEINHYLPEDISITTISKEDERFHSRFNVSKKVYRYRIWTSSIGDPFNRKYYYQIEDELDIDKMKSVAEVFTGIHDFTTFTNAKSKKKSMEREVYKIDIINKKSYIDVVFTGNGFLYNMIRRMMTIIIDAGLNNINAKNARRMLEAKDRSLVKYMVPAKGLMLMEIKY</sequence>
<feature type="active site" description="Nucleophile" evidence="4 5">
    <location>
        <position position="52"/>
    </location>
</feature>
<protein>
    <recommendedName>
        <fullName evidence="4">tRNA pseudouridine synthase A</fullName>
        <ecNumber evidence="4">5.4.99.12</ecNumber>
    </recommendedName>
    <alternativeName>
        <fullName evidence="4">tRNA pseudouridine(38-40) synthase</fullName>
    </alternativeName>
    <alternativeName>
        <fullName evidence="4">tRNA pseudouridylate synthase I</fullName>
    </alternativeName>
    <alternativeName>
        <fullName evidence="4">tRNA-uridine isomerase I</fullName>
    </alternativeName>
</protein>
<comment type="similarity">
    <text evidence="1 4 7">Belongs to the tRNA pseudouridine synthase TruA family.</text>
</comment>
<evidence type="ECO:0000313" key="9">
    <source>
        <dbReference type="EMBL" id="BEP30054.1"/>
    </source>
</evidence>
<evidence type="ECO:0000256" key="5">
    <source>
        <dbReference type="PIRSR" id="PIRSR001430-1"/>
    </source>
</evidence>
<feature type="domain" description="Pseudouridine synthase I TruA alpha/beta" evidence="8">
    <location>
        <begin position="144"/>
        <end position="244"/>
    </location>
</feature>
<proteinExistence type="inferred from homology"/>
<keyword evidence="10" id="KW-1185">Reference proteome</keyword>
<dbReference type="GO" id="GO:0003723">
    <property type="term" value="F:RNA binding"/>
    <property type="evidence" value="ECO:0007669"/>
    <property type="project" value="InterPro"/>
</dbReference>
<comment type="subunit">
    <text evidence="4">Homodimer.</text>
</comment>
<reference evidence="9 10" key="1">
    <citation type="submission" date="2023-08" db="EMBL/GenBank/DDBJ databases">
        <title>Helicovermis profunda gen. nov., sp. nov., a novel mesophilic, fermentative bacterium within the Bacillota from a deep-sea hydrothermal vent chimney.</title>
        <authorList>
            <person name="Miyazaki U."/>
            <person name="Mizutani D."/>
            <person name="Hashimoto Y."/>
            <person name="Tame A."/>
            <person name="Sawayama S."/>
            <person name="Miyazaki J."/>
            <person name="Takai K."/>
            <person name="Nakagawa S."/>
        </authorList>
    </citation>
    <scope>NUCLEOTIDE SEQUENCE [LARGE SCALE GENOMIC DNA]</scope>
    <source>
        <strain evidence="9 10">S502</strain>
    </source>
</reference>
<dbReference type="InterPro" id="IPR020095">
    <property type="entry name" value="PsdUridine_synth_TruA_C"/>
</dbReference>
<dbReference type="InterPro" id="IPR020097">
    <property type="entry name" value="PsdUridine_synth_TruA_a/b_dom"/>
</dbReference>
<dbReference type="Gene3D" id="3.30.70.580">
    <property type="entry name" value="Pseudouridine synthase I, catalytic domain, N-terminal subdomain"/>
    <property type="match status" value="1"/>
</dbReference>
<dbReference type="Proteomes" id="UP001321786">
    <property type="component" value="Chromosome"/>
</dbReference>
<evidence type="ECO:0000256" key="3">
    <source>
        <dbReference type="ARBA" id="ARBA00023235"/>
    </source>
</evidence>
<keyword evidence="2 4" id="KW-0819">tRNA processing</keyword>
<accession>A0AAU9E5W0</accession>
<dbReference type="FunFam" id="3.30.70.580:FF:000001">
    <property type="entry name" value="tRNA pseudouridine synthase A"/>
    <property type="match status" value="1"/>
</dbReference>
<dbReference type="Gene3D" id="3.30.70.660">
    <property type="entry name" value="Pseudouridine synthase I, catalytic domain, C-terminal subdomain"/>
    <property type="match status" value="1"/>
</dbReference>
<comment type="catalytic activity">
    <reaction evidence="4 7">
        <text>uridine(38/39/40) in tRNA = pseudouridine(38/39/40) in tRNA</text>
        <dbReference type="Rhea" id="RHEA:22376"/>
        <dbReference type="Rhea" id="RHEA-COMP:10085"/>
        <dbReference type="Rhea" id="RHEA-COMP:10087"/>
        <dbReference type="ChEBI" id="CHEBI:65314"/>
        <dbReference type="ChEBI" id="CHEBI:65315"/>
        <dbReference type="EC" id="5.4.99.12"/>
    </reaction>
</comment>
<dbReference type="PANTHER" id="PTHR11142">
    <property type="entry name" value="PSEUDOURIDYLATE SYNTHASE"/>
    <property type="match status" value="1"/>
</dbReference>
<comment type="function">
    <text evidence="4">Formation of pseudouridine at positions 38, 39 and 40 in the anticodon stem and loop of transfer RNAs.</text>
</comment>
<evidence type="ECO:0000256" key="4">
    <source>
        <dbReference type="HAMAP-Rule" id="MF_00171"/>
    </source>
</evidence>
<evidence type="ECO:0000256" key="7">
    <source>
        <dbReference type="RuleBase" id="RU003792"/>
    </source>
</evidence>
<evidence type="ECO:0000256" key="6">
    <source>
        <dbReference type="PIRSR" id="PIRSR001430-2"/>
    </source>
</evidence>
<comment type="caution">
    <text evidence="4">Lacks conserved residue(s) required for the propagation of feature annotation.</text>
</comment>
<gene>
    <name evidence="9" type="primary">truA_2</name>
    <name evidence="4" type="synonym">truA</name>
    <name evidence="9" type="ORF">HLPR_23850</name>
</gene>
<dbReference type="SUPFAM" id="SSF55120">
    <property type="entry name" value="Pseudouridine synthase"/>
    <property type="match status" value="1"/>
</dbReference>
<dbReference type="KEGG" id="hprf:HLPR_23850"/>
<dbReference type="AlphaFoldDB" id="A0AAU9E5W0"/>
<dbReference type="RefSeq" id="WP_338535656.1">
    <property type="nucleotide sequence ID" value="NZ_AP028654.1"/>
</dbReference>
<organism evidence="9 10">
    <name type="scientific">Helicovermis profundi</name>
    <dbReference type="NCBI Taxonomy" id="3065157"/>
    <lineage>
        <taxon>Bacteria</taxon>
        <taxon>Bacillati</taxon>
        <taxon>Bacillota</taxon>
        <taxon>Clostridia</taxon>
        <taxon>Helicovermis</taxon>
    </lineage>
</organism>